<evidence type="ECO:0000313" key="2">
    <source>
        <dbReference type="EMBL" id="CEA06451.1"/>
    </source>
</evidence>
<keyword evidence="1" id="KW-1133">Transmembrane helix</keyword>
<proteinExistence type="predicted"/>
<sequence>MQYAGLAVLVGCLALLLLFLLARLGWRLEWLLGWLKGMLLLAMLGGCAAIALVAWELYQFRPIIDGQQIAILELRESAPQKYNAVLRAADRTEQMSIEGDLWELEVQVLRWQGLAHALGLEDGYRLTGLSGRYLALEQQRETAAQSRAPHATPPWRDAWVWLDRLDMHWLYADAFAIRFMPAVDGARYAIEIGATGLSPVAMSPQALSALKGFE</sequence>
<evidence type="ECO:0008006" key="3">
    <source>
        <dbReference type="Google" id="ProtNLM"/>
    </source>
</evidence>
<evidence type="ECO:0000256" key="1">
    <source>
        <dbReference type="SAM" id="Phobius"/>
    </source>
</evidence>
<dbReference type="EMBL" id="LK391969">
    <property type="protein sequence ID" value="CEF27876.1"/>
    <property type="molecule type" value="Genomic_DNA"/>
</dbReference>
<accession>A0A078MNP9</accession>
<keyword evidence="1" id="KW-0812">Transmembrane</keyword>
<feature type="transmembrane region" description="Helical" evidence="1">
    <location>
        <begin position="37"/>
        <end position="58"/>
    </location>
</feature>
<name>A0A078MNP9_9PSED</name>
<dbReference type="RefSeq" id="WP_044500966.1">
    <property type="nucleotide sequence ID" value="NZ_LK391969.1"/>
</dbReference>
<dbReference type="OrthoDB" id="9156649at2"/>
<organism evidence="2">
    <name type="scientific">Pseudomonas saudimassiliensis</name>
    <dbReference type="NCBI Taxonomy" id="1461581"/>
    <lineage>
        <taxon>Bacteria</taxon>
        <taxon>Pseudomonadati</taxon>
        <taxon>Pseudomonadota</taxon>
        <taxon>Gammaproteobacteria</taxon>
        <taxon>Pseudomonadales</taxon>
        <taxon>Pseudomonadaceae</taxon>
        <taxon>Pseudomonas</taxon>
    </lineage>
</organism>
<dbReference type="AlphaFoldDB" id="A0A078MNP9"/>
<keyword evidence="1" id="KW-0472">Membrane</keyword>
<gene>
    <name evidence="2" type="ORF">BN1049_02839</name>
</gene>
<reference evidence="2" key="1">
    <citation type="submission" date="2014-07" db="EMBL/GenBank/DDBJ databases">
        <authorList>
            <person name="Urmite Genomes Urmite Genomes"/>
        </authorList>
    </citation>
    <scope>NUCLEOTIDE SEQUENCE</scope>
    <source>
        <strain evidence="2">12M76_air</strain>
    </source>
</reference>
<dbReference type="PATRIC" id="fig|1461581.3.peg.2795"/>
<protein>
    <recommendedName>
        <fullName evidence="3">Cation/multidrug efflux pump</fullName>
    </recommendedName>
</protein>
<dbReference type="EMBL" id="LM997413">
    <property type="protein sequence ID" value="CEA06451.1"/>
    <property type="molecule type" value="Genomic_DNA"/>
</dbReference>